<evidence type="ECO:0000256" key="10">
    <source>
        <dbReference type="HAMAP-Rule" id="MF_00575"/>
    </source>
</evidence>
<evidence type="ECO:0000256" key="8">
    <source>
        <dbReference type="ARBA" id="ARBA00023136"/>
    </source>
</evidence>
<proteinExistence type="inferred from homology"/>
<evidence type="ECO:0000256" key="3">
    <source>
        <dbReference type="ARBA" id="ARBA00022519"/>
    </source>
</evidence>
<feature type="binding site" evidence="10">
    <location>
        <position position="179"/>
    </location>
    <ligand>
        <name>substrate</name>
    </ligand>
</feature>
<feature type="binding site" evidence="10">
    <location>
        <position position="186"/>
    </location>
    <ligand>
        <name>substrate</name>
    </ligand>
</feature>
<reference evidence="13" key="2">
    <citation type="journal article" date="2022" name="Microbiol. Resour. Announc.">
        <title>Genome Sequence of Cupriavidus campinensis Strain G5, a Member of a Bacterial Consortium Capable of Polyethylene Degradation.</title>
        <authorList>
            <person name="Schneider B."/>
            <person name="Pfeiffer F."/>
            <person name="Dyall-Smith M."/>
            <person name="Kunte H.J."/>
        </authorList>
    </citation>
    <scope>NUCLEOTIDE SEQUENCE</scope>
    <source>
        <strain evidence="13">G5</strain>
    </source>
</reference>
<feature type="binding site" evidence="10">
    <location>
        <begin position="98"/>
        <end position="99"/>
    </location>
    <ligand>
        <name>substrate</name>
    </ligand>
</feature>
<evidence type="ECO:0000259" key="11">
    <source>
        <dbReference type="Pfam" id="PF00149"/>
    </source>
</evidence>
<evidence type="ECO:0000256" key="5">
    <source>
        <dbReference type="ARBA" id="ARBA00022723"/>
    </source>
</evidence>
<dbReference type="PANTHER" id="PTHR34990">
    <property type="entry name" value="UDP-2,3-DIACYLGLUCOSAMINE HYDROLASE-RELATED"/>
    <property type="match status" value="1"/>
</dbReference>
<keyword evidence="1 10" id="KW-1003">Cell membrane</keyword>
<feature type="binding site" evidence="10">
    <location>
        <position position="221"/>
    </location>
    <ligand>
        <name>Mn(2+)</name>
        <dbReference type="ChEBI" id="CHEBI:29035"/>
        <label>2</label>
    </ligand>
</feature>
<organism evidence="13 15">
    <name type="scientific">Cupriavidus campinensis</name>
    <dbReference type="NCBI Taxonomy" id="151783"/>
    <lineage>
        <taxon>Bacteria</taxon>
        <taxon>Pseudomonadati</taxon>
        <taxon>Pseudomonadota</taxon>
        <taxon>Betaproteobacteria</taxon>
        <taxon>Burkholderiales</taxon>
        <taxon>Burkholderiaceae</taxon>
        <taxon>Cupriavidus</taxon>
    </lineage>
</organism>
<comment type="cofactor">
    <cofactor evidence="10">
        <name>Mn(2+)</name>
        <dbReference type="ChEBI" id="CHEBI:29035"/>
    </cofactor>
    <text evidence="10">Binds 2 Mn(2+) ions per subunit in a binuclear metal center.</text>
</comment>
<feature type="binding site" evidence="10">
    <location>
        <position position="221"/>
    </location>
    <ligand>
        <name>substrate</name>
    </ligand>
</feature>
<dbReference type="Gene3D" id="3.60.21.10">
    <property type="match status" value="1"/>
</dbReference>
<dbReference type="GO" id="GO:0009245">
    <property type="term" value="P:lipid A biosynthetic process"/>
    <property type="evidence" value="ECO:0007669"/>
    <property type="project" value="UniProtKB-UniRule"/>
</dbReference>
<dbReference type="InterPro" id="IPR010138">
    <property type="entry name" value="UDP-diacylglucosamine_Hdrlase"/>
</dbReference>
<accession>A0AAE9I2D1</accession>
<reference evidence="12 14" key="1">
    <citation type="submission" date="2019-05" db="EMBL/GenBank/DDBJ databases">
        <title>Whole genome sequence analysis of Cupriavidus campinensis S14E4C strain.</title>
        <authorList>
            <person name="Abbaszade G."/>
            <person name="Szabo A."/>
            <person name="Toumi M."/>
            <person name="Toth E."/>
        </authorList>
    </citation>
    <scope>NUCLEOTIDE SEQUENCE [LARGE SCALE GENOMIC DNA]</scope>
    <source>
        <strain evidence="12 14">S14E4C</strain>
    </source>
</reference>
<feature type="binding site" evidence="10">
    <location>
        <position position="59"/>
    </location>
    <ligand>
        <name>Mn(2+)</name>
        <dbReference type="ChEBI" id="CHEBI:29035"/>
        <label>1</label>
    </ligand>
</feature>
<dbReference type="SUPFAM" id="SSF56300">
    <property type="entry name" value="Metallo-dependent phosphatases"/>
    <property type="match status" value="1"/>
</dbReference>
<dbReference type="Proteomes" id="UP000318943">
    <property type="component" value="Unassembled WGS sequence"/>
</dbReference>
<dbReference type="Pfam" id="PF00149">
    <property type="entry name" value="Metallophos"/>
    <property type="match status" value="1"/>
</dbReference>
<keyword evidence="5 10" id="KW-0479">Metal-binding</keyword>
<dbReference type="EMBL" id="VCIZ01000001">
    <property type="protein sequence ID" value="TSP14667.1"/>
    <property type="molecule type" value="Genomic_DNA"/>
</dbReference>
<dbReference type="GO" id="GO:0019897">
    <property type="term" value="C:extrinsic component of plasma membrane"/>
    <property type="evidence" value="ECO:0007669"/>
    <property type="project" value="UniProtKB-UniRule"/>
</dbReference>
<keyword evidence="6 10" id="KW-0378">Hydrolase</keyword>
<evidence type="ECO:0000313" key="15">
    <source>
        <dbReference type="Proteomes" id="UP001056132"/>
    </source>
</evidence>
<sequence>MIATPRPPAAAPLPLQVPAPAWFISDLHLTPGMPRTLAAFRRVLDRAAQDARALFILGDFFEFWVGDEETASPFAADVAASLRRLADAGVPVYLMHGNRDFLIGTRFAAAAGATLLPDPTLIECAGQRVVLSHGDMLCTDDARYMRFRHWTRKRWVQRLFLALPLSARMAVAQRLRADSEAGRARQLANPAATPPTYGDATPAAVAALLDAHGATTLIHGHTHRPARHAHGETVRWVLTDWDLDGRHPRAAVLQLGADGFTVLPQVD</sequence>
<dbReference type="EC" id="3.6.1.54" evidence="10"/>
<dbReference type="CDD" id="cd07398">
    <property type="entry name" value="MPP_YbbF-LpxH"/>
    <property type="match status" value="1"/>
</dbReference>
<evidence type="ECO:0000313" key="13">
    <source>
        <dbReference type="EMBL" id="URF05255.1"/>
    </source>
</evidence>
<comment type="pathway">
    <text evidence="10">Glycolipid biosynthesis; lipid IV(A) biosynthesis; lipid IV(A) from (3R)-3-hydroxytetradecanoyl-[acyl-carrier-protein] and UDP-N-acetyl-alpha-D-glucosamine: step 4/6.</text>
</comment>
<keyword evidence="14" id="KW-1185">Reference proteome</keyword>
<evidence type="ECO:0000256" key="9">
    <source>
        <dbReference type="ARBA" id="ARBA00023211"/>
    </source>
</evidence>
<dbReference type="KEGG" id="ccam:M5D45_05380"/>
<keyword evidence="8 10" id="KW-0472">Membrane</keyword>
<feature type="binding site" evidence="10">
    <location>
        <position position="59"/>
    </location>
    <ligand>
        <name>Mn(2+)</name>
        <dbReference type="ChEBI" id="CHEBI:29035"/>
        <label>2</label>
    </ligand>
</feature>
<dbReference type="Proteomes" id="UP001056132">
    <property type="component" value="Chromosome 1"/>
</dbReference>
<evidence type="ECO:0000313" key="12">
    <source>
        <dbReference type="EMBL" id="TSP14667.1"/>
    </source>
</evidence>
<keyword evidence="7 10" id="KW-0443">Lipid metabolism</keyword>
<dbReference type="GO" id="GO:0008758">
    <property type="term" value="F:UDP-2,3-diacylglucosamine hydrolase activity"/>
    <property type="evidence" value="ECO:0007669"/>
    <property type="project" value="UniProtKB-UniRule"/>
</dbReference>
<evidence type="ECO:0000313" key="14">
    <source>
        <dbReference type="Proteomes" id="UP000318943"/>
    </source>
</evidence>
<dbReference type="GO" id="GO:0030145">
    <property type="term" value="F:manganese ion binding"/>
    <property type="evidence" value="ECO:0007669"/>
    <property type="project" value="UniProtKB-UniRule"/>
</dbReference>
<dbReference type="GO" id="GO:0005737">
    <property type="term" value="C:cytoplasm"/>
    <property type="evidence" value="ECO:0007669"/>
    <property type="project" value="InterPro"/>
</dbReference>
<feature type="binding site" evidence="10">
    <location>
        <position position="28"/>
    </location>
    <ligand>
        <name>Mn(2+)</name>
        <dbReference type="ChEBI" id="CHEBI:29035"/>
        <label>1</label>
    </ligand>
</feature>
<reference evidence="13" key="3">
    <citation type="submission" date="2022-05" db="EMBL/GenBank/DDBJ databases">
        <authorList>
            <person name="Kunte H.-J."/>
        </authorList>
    </citation>
    <scope>NUCLEOTIDE SEQUENCE</scope>
    <source>
        <strain evidence="13">G5</strain>
    </source>
</reference>
<dbReference type="AlphaFoldDB" id="A0AAE9I2D1"/>
<comment type="subcellular location">
    <subcellularLocation>
        <location evidence="10">Cell inner membrane</location>
        <topology evidence="10">Peripheral membrane protein</topology>
        <orientation evidence="10">Cytoplasmic side</orientation>
    </subcellularLocation>
</comment>
<keyword evidence="3 10" id="KW-0997">Cell inner membrane</keyword>
<dbReference type="HAMAP" id="MF_00575">
    <property type="entry name" value="LpxH"/>
    <property type="match status" value="1"/>
</dbReference>
<evidence type="ECO:0000256" key="1">
    <source>
        <dbReference type="ARBA" id="ARBA00022475"/>
    </source>
</evidence>
<keyword evidence="4 10" id="KW-0441">Lipid A biosynthesis</keyword>
<feature type="binding site" evidence="10">
    <location>
        <position position="98"/>
    </location>
    <ligand>
        <name>Mn(2+)</name>
        <dbReference type="ChEBI" id="CHEBI:29035"/>
        <label>2</label>
    </ligand>
</feature>
<feature type="binding site" evidence="10">
    <location>
        <position position="141"/>
    </location>
    <ligand>
        <name>substrate</name>
    </ligand>
</feature>
<evidence type="ECO:0000256" key="7">
    <source>
        <dbReference type="ARBA" id="ARBA00023098"/>
    </source>
</evidence>
<dbReference type="EMBL" id="CP097330">
    <property type="protein sequence ID" value="URF05255.1"/>
    <property type="molecule type" value="Genomic_DNA"/>
</dbReference>
<comment type="catalytic activity">
    <reaction evidence="10">
        <text>UDP-2-N,3-O-bis[(3R)-3-hydroxytetradecanoyl]-alpha-D-glucosamine + H2O = 2-N,3-O-bis[(3R)-3-hydroxytetradecanoyl]-alpha-D-glucosaminyl 1-phosphate + UMP + 2 H(+)</text>
        <dbReference type="Rhea" id="RHEA:25213"/>
        <dbReference type="ChEBI" id="CHEBI:15377"/>
        <dbReference type="ChEBI" id="CHEBI:15378"/>
        <dbReference type="ChEBI" id="CHEBI:57865"/>
        <dbReference type="ChEBI" id="CHEBI:57957"/>
        <dbReference type="ChEBI" id="CHEBI:78847"/>
        <dbReference type="EC" id="3.6.1.54"/>
    </reaction>
</comment>
<comment type="caution">
    <text evidence="10">Lacks conserved residue(s) required for the propagation of feature annotation.</text>
</comment>
<dbReference type="InterPro" id="IPR043461">
    <property type="entry name" value="LpxH-like"/>
</dbReference>
<keyword evidence="9 10" id="KW-0464">Manganese</keyword>
<dbReference type="RefSeq" id="WP_144196005.1">
    <property type="nucleotide sequence ID" value="NZ_CAJPVH010000007.1"/>
</dbReference>
<evidence type="ECO:0000256" key="6">
    <source>
        <dbReference type="ARBA" id="ARBA00022801"/>
    </source>
</evidence>
<feature type="binding site" evidence="10">
    <location>
        <position position="26"/>
    </location>
    <ligand>
        <name>Mn(2+)</name>
        <dbReference type="ChEBI" id="CHEBI:29035"/>
        <label>1</label>
    </ligand>
</feature>
<dbReference type="PANTHER" id="PTHR34990:SF1">
    <property type="entry name" value="UDP-2,3-DIACYLGLUCOSAMINE HYDROLASE"/>
    <property type="match status" value="1"/>
</dbReference>
<comment type="similarity">
    <text evidence="10">Belongs to the LpxH family.</text>
</comment>
<protein>
    <recommendedName>
        <fullName evidence="10">UDP-2,3-diacylglucosamine hydrolase</fullName>
        <ecNumber evidence="10">3.6.1.54</ecNumber>
    </recommendedName>
    <alternativeName>
        <fullName evidence="10">UDP-2,3-diacylglucosamine diphosphatase</fullName>
    </alternativeName>
</protein>
<gene>
    <name evidence="10" type="primary">lpxH</name>
    <name evidence="12" type="ORF">FGG12_03235</name>
    <name evidence="13" type="ORF">M5D45_05380</name>
</gene>
<dbReference type="InterPro" id="IPR004843">
    <property type="entry name" value="Calcineurin-like_PHP"/>
</dbReference>
<feature type="binding site" evidence="10">
    <location>
        <position position="223"/>
    </location>
    <ligand>
        <name>Mn(2+)</name>
        <dbReference type="ChEBI" id="CHEBI:29035"/>
        <label>1</label>
    </ligand>
</feature>
<dbReference type="InterPro" id="IPR029052">
    <property type="entry name" value="Metallo-depent_PP-like"/>
</dbReference>
<feature type="domain" description="Calcineurin-like phosphoesterase" evidence="11">
    <location>
        <begin position="21"/>
        <end position="225"/>
    </location>
</feature>
<comment type="function">
    <text evidence="10">Hydrolyzes the pyrophosphate bond of UDP-2,3-diacylglucosamine to yield 2,3-diacylglucosamine 1-phosphate (lipid X) and UMP by catalyzing the attack of water at the alpha-P atom. Involved in the biosynthesis of lipid A, a phosphorylated glycolipid that anchors the lipopolysaccharide to the outer membrane of the cell.</text>
</comment>
<evidence type="ECO:0000256" key="4">
    <source>
        <dbReference type="ARBA" id="ARBA00022556"/>
    </source>
</evidence>
<feature type="binding site" evidence="10">
    <location>
        <position position="133"/>
    </location>
    <ligand>
        <name>Mn(2+)</name>
        <dbReference type="ChEBI" id="CHEBI:29035"/>
        <label>2</label>
    </ligand>
</feature>
<keyword evidence="2 10" id="KW-0444">Lipid biosynthesis</keyword>
<dbReference type="NCBIfam" id="NF003743">
    <property type="entry name" value="PRK05340.1"/>
    <property type="match status" value="1"/>
</dbReference>
<dbReference type="NCBIfam" id="TIGR01854">
    <property type="entry name" value="lipid_A_lpxH"/>
    <property type="match status" value="1"/>
</dbReference>
<evidence type="ECO:0000256" key="2">
    <source>
        <dbReference type="ARBA" id="ARBA00022516"/>
    </source>
</evidence>
<name>A0AAE9I2D1_9BURK</name>